<dbReference type="SFLD" id="SFLDS00003">
    <property type="entry name" value="Haloacid_Dehalogenase"/>
    <property type="match status" value="1"/>
</dbReference>
<dbReference type="Pfam" id="PF13419">
    <property type="entry name" value="HAD_2"/>
    <property type="match status" value="1"/>
</dbReference>
<proteinExistence type="predicted"/>
<keyword evidence="2" id="KW-1185">Reference proteome</keyword>
<name>A0ABN1UKC7_9ACTN</name>
<dbReference type="InterPro" id="IPR023214">
    <property type="entry name" value="HAD_sf"/>
</dbReference>
<protein>
    <submittedName>
        <fullName evidence="1">Haloacid dehalogenase-like hydrolase</fullName>
    </submittedName>
</protein>
<dbReference type="Proteomes" id="UP001501371">
    <property type="component" value="Unassembled WGS sequence"/>
</dbReference>
<sequence length="224" mass="24046">MVRLVLWDIDHTLISTHGVGRELSAAAFKRTTGLTMRVQAKVDGVTEPVIFRETAKLHALTTNRADFEQFAEALAEEHRKRSADLRERGQALPGAAAALEALASSGVTQTVVSGNIRHVAEIKLSVFGLDQHIVWDMGAYGEDADERGDLVRLCLQRADCAADEAILVGDTPADVAGGRTCGVQVVAVATGRSSEDDLRGAGADMVLPDLRDITRLLHVVRSRA</sequence>
<dbReference type="InterPro" id="IPR041492">
    <property type="entry name" value="HAD_2"/>
</dbReference>
<gene>
    <name evidence="1" type="ORF">GCM10009654_09680</name>
</gene>
<dbReference type="PANTHER" id="PTHR43434">
    <property type="entry name" value="PHOSPHOGLYCOLATE PHOSPHATASE"/>
    <property type="match status" value="1"/>
</dbReference>
<dbReference type="EMBL" id="BAAAKV010000006">
    <property type="protein sequence ID" value="GAA1156021.1"/>
    <property type="molecule type" value="Genomic_DNA"/>
</dbReference>
<accession>A0ABN1UKC7</accession>
<dbReference type="RefSeq" id="WP_344270574.1">
    <property type="nucleotide sequence ID" value="NZ_BAAAKV010000006.1"/>
</dbReference>
<organism evidence="1 2">
    <name type="scientific">Streptomyces hebeiensis</name>
    <dbReference type="NCBI Taxonomy" id="229486"/>
    <lineage>
        <taxon>Bacteria</taxon>
        <taxon>Bacillati</taxon>
        <taxon>Actinomycetota</taxon>
        <taxon>Actinomycetes</taxon>
        <taxon>Kitasatosporales</taxon>
        <taxon>Streptomycetaceae</taxon>
        <taxon>Streptomyces</taxon>
    </lineage>
</organism>
<dbReference type="SUPFAM" id="SSF56784">
    <property type="entry name" value="HAD-like"/>
    <property type="match status" value="1"/>
</dbReference>
<evidence type="ECO:0000313" key="1">
    <source>
        <dbReference type="EMBL" id="GAA1156021.1"/>
    </source>
</evidence>
<dbReference type="Gene3D" id="3.40.50.1000">
    <property type="entry name" value="HAD superfamily/HAD-like"/>
    <property type="match status" value="1"/>
</dbReference>
<evidence type="ECO:0000313" key="2">
    <source>
        <dbReference type="Proteomes" id="UP001501371"/>
    </source>
</evidence>
<dbReference type="InterPro" id="IPR050155">
    <property type="entry name" value="HAD-like_hydrolase_sf"/>
</dbReference>
<dbReference type="PANTHER" id="PTHR43434:SF1">
    <property type="entry name" value="PHOSPHOGLYCOLATE PHOSPHATASE"/>
    <property type="match status" value="1"/>
</dbReference>
<reference evidence="1 2" key="1">
    <citation type="journal article" date="2019" name="Int. J. Syst. Evol. Microbiol.">
        <title>The Global Catalogue of Microorganisms (GCM) 10K type strain sequencing project: providing services to taxonomists for standard genome sequencing and annotation.</title>
        <authorList>
            <consortium name="The Broad Institute Genomics Platform"/>
            <consortium name="The Broad Institute Genome Sequencing Center for Infectious Disease"/>
            <person name="Wu L."/>
            <person name="Ma J."/>
        </authorList>
    </citation>
    <scope>NUCLEOTIDE SEQUENCE [LARGE SCALE GENOMIC DNA]</scope>
    <source>
        <strain evidence="1 2">JCM 12696</strain>
    </source>
</reference>
<dbReference type="InterPro" id="IPR023198">
    <property type="entry name" value="PGP-like_dom2"/>
</dbReference>
<dbReference type="SFLD" id="SFLDG01129">
    <property type="entry name" value="C1.5:_HAD__Beta-PGM__Phosphata"/>
    <property type="match status" value="1"/>
</dbReference>
<comment type="caution">
    <text evidence="1">The sequence shown here is derived from an EMBL/GenBank/DDBJ whole genome shotgun (WGS) entry which is preliminary data.</text>
</comment>
<dbReference type="Gene3D" id="1.10.150.240">
    <property type="entry name" value="Putative phosphatase, domain 2"/>
    <property type="match status" value="1"/>
</dbReference>
<dbReference type="InterPro" id="IPR036412">
    <property type="entry name" value="HAD-like_sf"/>
</dbReference>